<keyword evidence="7" id="KW-0297">G-protein coupled receptor</keyword>
<evidence type="ECO:0000256" key="8">
    <source>
        <dbReference type="ARBA" id="ARBA00023136"/>
    </source>
</evidence>
<evidence type="ECO:0000256" key="10">
    <source>
        <dbReference type="ARBA" id="ARBA00023170"/>
    </source>
</evidence>
<keyword evidence="4 13" id="KW-0812">Transmembrane</keyword>
<dbReference type="PANTHER" id="PTHR24242:SF253">
    <property type="entry name" value="OLFACTORY RECEPTOR-RELATED"/>
    <property type="match status" value="1"/>
</dbReference>
<evidence type="ECO:0000256" key="6">
    <source>
        <dbReference type="ARBA" id="ARBA00022989"/>
    </source>
</evidence>
<evidence type="ECO:0000256" key="9">
    <source>
        <dbReference type="ARBA" id="ARBA00023157"/>
    </source>
</evidence>
<evidence type="ECO:0000313" key="15">
    <source>
        <dbReference type="EMBL" id="CAI9587895.1"/>
    </source>
</evidence>
<keyword evidence="10" id="KW-0675">Receptor</keyword>
<evidence type="ECO:0000256" key="1">
    <source>
        <dbReference type="ARBA" id="ARBA00004651"/>
    </source>
</evidence>
<organism evidence="15 16">
    <name type="scientific">Staurois parvus</name>
    <dbReference type="NCBI Taxonomy" id="386267"/>
    <lineage>
        <taxon>Eukaryota</taxon>
        <taxon>Metazoa</taxon>
        <taxon>Chordata</taxon>
        <taxon>Craniata</taxon>
        <taxon>Vertebrata</taxon>
        <taxon>Euteleostomi</taxon>
        <taxon>Amphibia</taxon>
        <taxon>Batrachia</taxon>
        <taxon>Anura</taxon>
        <taxon>Neobatrachia</taxon>
        <taxon>Ranoidea</taxon>
        <taxon>Ranidae</taxon>
        <taxon>Staurois</taxon>
    </lineage>
</organism>
<keyword evidence="16" id="KW-1185">Reference proteome</keyword>
<keyword evidence="11" id="KW-0325">Glycoprotein</keyword>
<evidence type="ECO:0000256" key="11">
    <source>
        <dbReference type="ARBA" id="ARBA00023180"/>
    </source>
</evidence>
<feature type="transmembrane region" description="Helical" evidence="13">
    <location>
        <begin position="85"/>
        <end position="107"/>
    </location>
</feature>
<dbReference type="PRINTS" id="PR00237">
    <property type="entry name" value="GPCRRHODOPSN"/>
</dbReference>
<evidence type="ECO:0000259" key="14">
    <source>
        <dbReference type="PROSITE" id="PS50262"/>
    </source>
</evidence>
<comment type="subcellular location">
    <subcellularLocation>
        <location evidence="1">Cell membrane</location>
        <topology evidence="1">Multi-pass membrane protein</topology>
    </subcellularLocation>
</comment>
<proteinExistence type="predicted"/>
<dbReference type="PROSITE" id="PS50262">
    <property type="entry name" value="G_PROTEIN_RECEP_F1_2"/>
    <property type="match status" value="1"/>
</dbReference>
<accession>A0ABN9EVD9</accession>
<keyword evidence="12" id="KW-0807">Transducer</keyword>
<comment type="caution">
    <text evidence="15">The sequence shown here is derived from an EMBL/GenBank/DDBJ whole genome shotgun (WGS) entry which is preliminary data.</text>
</comment>
<evidence type="ECO:0000256" key="7">
    <source>
        <dbReference type="ARBA" id="ARBA00023040"/>
    </source>
</evidence>
<keyword evidence="3" id="KW-0716">Sensory transduction</keyword>
<dbReference type="Gene3D" id="1.20.1070.10">
    <property type="entry name" value="Rhodopsin 7-helix transmembrane proteins"/>
    <property type="match status" value="1"/>
</dbReference>
<evidence type="ECO:0000256" key="2">
    <source>
        <dbReference type="ARBA" id="ARBA00022475"/>
    </source>
</evidence>
<dbReference type="InterPro" id="IPR017452">
    <property type="entry name" value="GPCR_Rhodpsn_7TM"/>
</dbReference>
<keyword evidence="2" id="KW-1003">Cell membrane</keyword>
<reference evidence="15" key="1">
    <citation type="submission" date="2023-05" db="EMBL/GenBank/DDBJ databases">
        <authorList>
            <person name="Stuckert A."/>
        </authorList>
    </citation>
    <scope>NUCLEOTIDE SEQUENCE</scope>
</reference>
<sequence>MLGFKGINSIKILVFVGFLLTYFVILIGNFLIVVLVSACHNLKVPMYIFLKNLALADIIFTTNIMPNMLYIIMKEGGNVSLVGCFIQYYVFCGSTYAQSLILSAMAFDRFLAICYPLRYSAVMDHKLCRHLLTWPWVIGFILMLIEMVSLFQLKFCGENVIEHFFCDFVPILDISSSDTSLVRTEDFVLSIMLVFVPFLFVMLTYLCVFISILRISSMAGKWKAFSTCSAHLATLFIFYGTQITIYMFPVGGSSYHENTLKSLLYTIFTPFINPILYSMRNTEIRKGFQLLFCGRNAKTYPVHG</sequence>
<dbReference type="Proteomes" id="UP001162483">
    <property type="component" value="Unassembled WGS sequence"/>
</dbReference>
<keyword evidence="8 13" id="KW-0472">Membrane</keyword>
<dbReference type="EMBL" id="CATNWA010015893">
    <property type="protein sequence ID" value="CAI9587895.1"/>
    <property type="molecule type" value="Genomic_DNA"/>
</dbReference>
<evidence type="ECO:0000256" key="5">
    <source>
        <dbReference type="ARBA" id="ARBA00022725"/>
    </source>
</evidence>
<name>A0ABN9EVD9_9NEOB</name>
<dbReference type="Pfam" id="PF13853">
    <property type="entry name" value="7tm_4"/>
    <property type="match status" value="1"/>
</dbReference>
<dbReference type="InterPro" id="IPR050939">
    <property type="entry name" value="Olfactory_GPCR1"/>
</dbReference>
<dbReference type="InterPro" id="IPR000725">
    <property type="entry name" value="Olfact_rcpt"/>
</dbReference>
<feature type="transmembrane region" description="Helical" evidence="13">
    <location>
        <begin position="187"/>
        <end position="212"/>
    </location>
</feature>
<keyword evidence="9" id="KW-1015">Disulfide bond</keyword>
<evidence type="ECO:0000256" key="3">
    <source>
        <dbReference type="ARBA" id="ARBA00022606"/>
    </source>
</evidence>
<dbReference type="SUPFAM" id="SSF81321">
    <property type="entry name" value="Family A G protein-coupled receptor-like"/>
    <property type="match status" value="1"/>
</dbReference>
<evidence type="ECO:0000256" key="13">
    <source>
        <dbReference type="SAM" id="Phobius"/>
    </source>
</evidence>
<feature type="transmembrane region" description="Helical" evidence="13">
    <location>
        <begin position="48"/>
        <end position="73"/>
    </location>
</feature>
<dbReference type="PANTHER" id="PTHR24242">
    <property type="entry name" value="G-PROTEIN COUPLED RECEPTOR"/>
    <property type="match status" value="1"/>
</dbReference>
<keyword evidence="6 13" id="KW-1133">Transmembrane helix</keyword>
<feature type="domain" description="G-protein coupled receptors family 1 profile" evidence="14">
    <location>
        <begin position="28"/>
        <end position="277"/>
    </location>
</feature>
<evidence type="ECO:0000256" key="12">
    <source>
        <dbReference type="ARBA" id="ARBA00023224"/>
    </source>
</evidence>
<feature type="transmembrane region" description="Helical" evidence="13">
    <location>
        <begin position="12"/>
        <end position="36"/>
    </location>
</feature>
<feature type="transmembrane region" description="Helical" evidence="13">
    <location>
        <begin position="224"/>
        <end position="248"/>
    </location>
</feature>
<evidence type="ECO:0000256" key="4">
    <source>
        <dbReference type="ARBA" id="ARBA00022692"/>
    </source>
</evidence>
<keyword evidence="5" id="KW-0552">Olfaction</keyword>
<dbReference type="PRINTS" id="PR00245">
    <property type="entry name" value="OLFACTORYR"/>
</dbReference>
<feature type="transmembrane region" description="Helical" evidence="13">
    <location>
        <begin position="127"/>
        <end position="145"/>
    </location>
</feature>
<protein>
    <recommendedName>
        <fullName evidence="14">G-protein coupled receptors family 1 profile domain-containing protein</fullName>
    </recommendedName>
</protein>
<feature type="transmembrane region" description="Helical" evidence="13">
    <location>
        <begin position="260"/>
        <end position="279"/>
    </location>
</feature>
<evidence type="ECO:0000313" key="16">
    <source>
        <dbReference type="Proteomes" id="UP001162483"/>
    </source>
</evidence>
<dbReference type="InterPro" id="IPR000276">
    <property type="entry name" value="GPCR_Rhodpsn"/>
</dbReference>
<gene>
    <name evidence="15" type="ORF">SPARVUS_LOCUS10665074</name>
</gene>